<evidence type="ECO:0000256" key="1">
    <source>
        <dbReference type="SAM" id="SignalP"/>
    </source>
</evidence>
<feature type="chain" id="PRO_5031387837" description="Calmodulin-lysine N-methyltransferase" evidence="1">
    <location>
        <begin position="30"/>
        <end position="346"/>
    </location>
</feature>
<evidence type="ECO:0008006" key="3">
    <source>
        <dbReference type="Google" id="ProtNLM"/>
    </source>
</evidence>
<reference evidence="2" key="1">
    <citation type="submission" date="2021-01" db="EMBL/GenBank/DDBJ databases">
        <authorList>
            <person name="Corre E."/>
            <person name="Pelletier E."/>
            <person name="Niang G."/>
            <person name="Scheremetjew M."/>
            <person name="Finn R."/>
            <person name="Kale V."/>
            <person name="Holt S."/>
            <person name="Cochrane G."/>
            <person name="Meng A."/>
            <person name="Brown T."/>
            <person name="Cohen L."/>
        </authorList>
    </citation>
    <scope>NUCLEOTIDE SEQUENCE</scope>
    <source>
        <strain evidence="2">CCMP3107</strain>
    </source>
</reference>
<dbReference type="AlphaFoldDB" id="A0A7S3UR78"/>
<dbReference type="EMBL" id="HBIU01004090">
    <property type="protein sequence ID" value="CAE0622834.1"/>
    <property type="molecule type" value="Transcribed_RNA"/>
</dbReference>
<dbReference type="Pfam" id="PF10294">
    <property type="entry name" value="Methyltransf_16"/>
    <property type="match status" value="2"/>
</dbReference>
<dbReference type="InterPro" id="IPR019410">
    <property type="entry name" value="Methyltransf_16"/>
</dbReference>
<dbReference type="Gene3D" id="3.40.50.150">
    <property type="entry name" value="Vaccinia Virus protein VP39"/>
    <property type="match status" value="1"/>
</dbReference>
<feature type="signal peptide" evidence="1">
    <location>
        <begin position="1"/>
        <end position="29"/>
    </location>
</feature>
<keyword evidence="1" id="KW-0732">Signal</keyword>
<dbReference type="InterPro" id="IPR029063">
    <property type="entry name" value="SAM-dependent_MTases_sf"/>
</dbReference>
<accession>A0A7S3UR78</accession>
<gene>
    <name evidence="2" type="ORF">HAKA00212_LOCUS1497</name>
</gene>
<dbReference type="PANTHER" id="PTHR14614">
    <property type="entry name" value="HEPATOCELLULAR CARCINOMA-ASSOCIATED ANTIGEN"/>
    <property type="match status" value="1"/>
</dbReference>
<protein>
    <recommendedName>
        <fullName evidence="3">Calmodulin-lysine N-methyltransferase</fullName>
    </recommendedName>
</protein>
<dbReference type="CDD" id="cd02440">
    <property type="entry name" value="AdoMet_MTases"/>
    <property type="match status" value="1"/>
</dbReference>
<evidence type="ECO:0000313" key="2">
    <source>
        <dbReference type="EMBL" id="CAE0622834.1"/>
    </source>
</evidence>
<sequence>MECSIYSLFLWPISLFLLTSSSLNLHCQAFKSFQKERAFVSISNLKAFSAAAASEGDQQGDNEVTHGLKIPKSEVYYLEVDELSYQKTHQWRGLKNTFGCIFEYHDIKPYRLFTIPIYGEGNGDGTQRLRLRELTHEEGGYGSRVWIAALCMSSWMGQNNHLFQGKTVLELGSGCGLPGILAAKLGASKVALTDFASGDERARRRRNRGTVFLPPPDLLANLGYNAALCRADDVTEVQNLDWLECLSKSFQPKQQYDWVLAAACIYNKSDAPALAAAIRKHLKPGGKLLMVHQKSRRERGLIELVEELKAGQDGKDRLEKLVEDYLFLDSPPLFENEPLIMHIFQK</sequence>
<proteinExistence type="predicted"/>
<name>A0A7S3UR78_HETAK</name>
<dbReference type="SUPFAM" id="SSF53335">
    <property type="entry name" value="S-adenosyl-L-methionine-dependent methyltransferases"/>
    <property type="match status" value="1"/>
</dbReference>
<organism evidence="2">
    <name type="scientific">Heterosigma akashiwo</name>
    <name type="common">Chromophytic alga</name>
    <name type="synonym">Heterosigma carterae</name>
    <dbReference type="NCBI Taxonomy" id="2829"/>
    <lineage>
        <taxon>Eukaryota</taxon>
        <taxon>Sar</taxon>
        <taxon>Stramenopiles</taxon>
        <taxon>Ochrophyta</taxon>
        <taxon>Raphidophyceae</taxon>
        <taxon>Chattonellales</taxon>
        <taxon>Chattonellaceae</taxon>
        <taxon>Heterosigma</taxon>
    </lineage>
</organism>